<evidence type="ECO:0000313" key="4">
    <source>
        <dbReference type="Proteomes" id="UP000048600"/>
    </source>
</evidence>
<evidence type="ECO:0000313" key="3">
    <source>
        <dbReference type="Proteomes" id="UP000048289"/>
    </source>
</evidence>
<reference evidence="3 4" key="1">
    <citation type="submission" date="2015-03" db="EMBL/GenBank/DDBJ databases">
        <authorList>
            <consortium name="Pathogen Informatics"/>
        </authorList>
    </citation>
    <scope>NUCLEOTIDE SEQUENCE [LARGE SCALE GENOMIC DNA]</scope>
    <source>
        <strain evidence="1 3">G09901357</strain>
        <strain evidence="2 4">P00601463</strain>
    </source>
</reference>
<name>A0A655JS57_MYCTX</name>
<accession>A0A655JS57</accession>
<sequence>MERPGKCLLRCDTVVAQPGESAHHHVDLDLCARGQCRNRFTEQAGQHRRCDPDQNEPAPDQMLGTVATVAVVAHRTVWIKGENVCTGDYFGAVAGSCRGQGRGHRPHAADWDVPDSGAPTDQVIQEADVLHQRRFVHAGEGADQRVGGDHPA</sequence>
<organism evidence="2 4">
    <name type="scientific">Mycobacterium tuberculosis</name>
    <dbReference type="NCBI Taxonomy" id="1773"/>
    <lineage>
        <taxon>Bacteria</taxon>
        <taxon>Bacillati</taxon>
        <taxon>Actinomycetota</taxon>
        <taxon>Actinomycetes</taxon>
        <taxon>Mycobacteriales</taxon>
        <taxon>Mycobacteriaceae</taxon>
        <taxon>Mycobacterium</taxon>
        <taxon>Mycobacterium tuberculosis complex</taxon>
    </lineage>
</organism>
<dbReference type="Proteomes" id="UP000048600">
    <property type="component" value="Unassembled WGS sequence"/>
</dbReference>
<gene>
    <name evidence="1" type="ORF">ERS007681_04330</name>
    <name evidence="2" type="ORF">ERS007741_04531</name>
</gene>
<dbReference type="EMBL" id="CFOE01001006">
    <property type="protein sequence ID" value="CFE47298.1"/>
    <property type="molecule type" value="Genomic_DNA"/>
</dbReference>
<evidence type="ECO:0000313" key="2">
    <source>
        <dbReference type="EMBL" id="COX55945.1"/>
    </source>
</evidence>
<dbReference type="AlphaFoldDB" id="A0A655JS57"/>
<proteinExistence type="predicted"/>
<dbReference type="EMBL" id="CHKL01001004">
    <property type="protein sequence ID" value="COX55945.1"/>
    <property type="molecule type" value="Genomic_DNA"/>
</dbReference>
<dbReference type="Proteomes" id="UP000048289">
    <property type="component" value="Unassembled WGS sequence"/>
</dbReference>
<evidence type="ECO:0000313" key="1">
    <source>
        <dbReference type="EMBL" id="CFE47298.1"/>
    </source>
</evidence>
<protein>
    <submittedName>
        <fullName evidence="2">Uncharacterized protein</fullName>
    </submittedName>
</protein>